<dbReference type="PROSITE" id="PS50119">
    <property type="entry name" value="ZF_BBOX"/>
    <property type="match status" value="1"/>
</dbReference>
<feature type="compositionally biased region" description="Basic and acidic residues" evidence="4">
    <location>
        <begin position="199"/>
        <end position="213"/>
    </location>
</feature>
<gene>
    <name evidence="6" type="ORF">MPIPNATIZW_LOCUS10240</name>
</gene>
<keyword evidence="2" id="KW-0862">Zinc</keyword>
<dbReference type="InterPro" id="IPR038446">
    <property type="entry name" value="CEBP_ZZ_sf"/>
</dbReference>
<reference evidence="6" key="1">
    <citation type="submission" date="2023-12" db="EMBL/GenBank/DDBJ databases">
        <authorList>
            <person name="Brown T."/>
        </authorList>
    </citation>
    <scope>NUCLEOTIDE SEQUENCE</scope>
</reference>
<sequence length="797" mass="90737">MNSKDFVVLPWGKPGHSVKLKYKNARELKIEKVQLELENQEVEKKLQEFQSTRSKDKEERESSDYHWKSGKVGKLGNPSHILSQNKGNVIKPFPGKVRLKLLKEKLQEPVKQGFHYQMANFSEREKPKMRGKVCGQCENKTALLVCLECGEDYCSGCFAKIHQKGALKFHRTTLLQTKTQILSNVLDVAHRFIKEVNPDKLKGENRSPKEISKRQHRPKPPPLQGSSCQVEVSTTAKEESTNPRDRLLGEGSFDEEASAQSFQEVLNEWRTGRHSGKGEQNVPAAKPDSVEECEVQTNLKIWREPLHVEFKEDSISYMDKLWLKKHRRIPQEQLQNKPPDKLIPQCTITSEAPCPQNESDKDDDVEETKVQCPALFLPVEELRTERPESSVRIVELDDTYKEEFEEQGKIVPYKVELADAVSQSCTFYDYQNTFLYKNYIHQHHVFTKEKTDLLHLHPSNSPSYCEDNSKGTSNKKVGSNVDPDVYSPAVENLGEGSFSESHFKEKSIIDMECNQTLDNSCISSENKDSFPKVDLETPSIKEKLSQDSKESLECSNFLEKPNFEDSKTTESPLSLQEIALRNKPITEKYQGLERFFVSDRNERLNSLPSHNLEHRSSGTKITITGKTSQRPSTVNLPLSTSVKRSSNRNYSNPPPRSAPAQLLSRAASEISEIEHIDITDHNEPSSDNTADQQTFDSLEKELNMLRSLADLSDKHCSQTSEESPAFSNDPLNLSQATLDSFQTSLPRGLCGIKDLSFSENDTEIQSFLTLSESSMDEEEKDFLDKEYVIILPWQKNT</sequence>
<accession>A0ABN9ZUK6</accession>
<keyword evidence="1 3" id="KW-0479">Metal-binding</keyword>
<evidence type="ECO:0000256" key="4">
    <source>
        <dbReference type="SAM" id="MobiDB-lite"/>
    </source>
</evidence>
<evidence type="ECO:0000259" key="5">
    <source>
        <dbReference type="PROSITE" id="PS50119"/>
    </source>
</evidence>
<feature type="region of interest" description="Disordered" evidence="4">
    <location>
        <begin position="46"/>
        <end position="69"/>
    </location>
</feature>
<dbReference type="PANTHER" id="PTHR28634">
    <property type="entry name" value="ZINC FINGER B-BOX DOMAIN-CONTAINING PROTEIN 1"/>
    <property type="match status" value="1"/>
</dbReference>
<name>A0ABN9ZUK6_PIPNA</name>
<organism evidence="6 7">
    <name type="scientific">Pipistrellus nathusii</name>
    <name type="common">Nathusius' pipistrelle</name>
    <dbReference type="NCBI Taxonomy" id="59473"/>
    <lineage>
        <taxon>Eukaryota</taxon>
        <taxon>Metazoa</taxon>
        <taxon>Chordata</taxon>
        <taxon>Craniata</taxon>
        <taxon>Vertebrata</taxon>
        <taxon>Euteleostomi</taxon>
        <taxon>Mammalia</taxon>
        <taxon>Eutheria</taxon>
        <taxon>Laurasiatheria</taxon>
        <taxon>Chiroptera</taxon>
        <taxon>Yangochiroptera</taxon>
        <taxon>Vespertilionidae</taxon>
        <taxon>Pipistrellus</taxon>
    </lineage>
</organism>
<evidence type="ECO:0000256" key="1">
    <source>
        <dbReference type="ARBA" id="ARBA00022771"/>
    </source>
</evidence>
<feature type="compositionally biased region" description="Basic and acidic residues" evidence="4">
    <location>
        <begin position="236"/>
        <end position="248"/>
    </location>
</feature>
<protein>
    <recommendedName>
        <fullName evidence="5">B box-type domain-containing protein</fullName>
    </recommendedName>
</protein>
<dbReference type="InterPro" id="IPR000315">
    <property type="entry name" value="Znf_B-box"/>
</dbReference>
<feature type="region of interest" description="Disordered" evidence="4">
    <location>
        <begin position="199"/>
        <end position="256"/>
    </location>
</feature>
<dbReference type="Proteomes" id="UP001314169">
    <property type="component" value="Chromosome 2"/>
</dbReference>
<dbReference type="CDD" id="cd19818">
    <property type="entry name" value="Bbox1_ZBBX"/>
    <property type="match status" value="1"/>
</dbReference>
<evidence type="ECO:0000256" key="2">
    <source>
        <dbReference type="ARBA" id="ARBA00022833"/>
    </source>
</evidence>
<feature type="compositionally biased region" description="Basic and acidic residues" evidence="4">
    <location>
        <begin position="46"/>
        <end position="67"/>
    </location>
</feature>
<evidence type="ECO:0000313" key="7">
    <source>
        <dbReference type="Proteomes" id="UP001314169"/>
    </source>
</evidence>
<dbReference type="PANTHER" id="PTHR28634:SF1">
    <property type="entry name" value="ZINC FINGER B-BOX DOMAIN-CONTAINING PROTEIN 1"/>
    <property type="match status" value="1"/>
</dbReference>
<feature type="compositionally biased region" description="Polar residues" evidence="4">
    <location>
        <begin position="618"/>
        <end position="651"/>
    </location>
</feature>
<dbReference type="SMART" id="SM00336">
    <property type="entry name" value="BBOX"/>
    <property type="match status" value="1"/>
</dbReference>
<evidence type="ECO:0000256" key="3">
    <source>
        <dbReference type="PROSITE-ProRule" id="PRU00024"/>
    </source>
</evidence>
<proteinExistence type="predicted"/>
<evidence type="ECO:0000313" key="6">
    <source>
        <dbReference type="EMBL" id="CAK6441934.1"/>
    </source>
</evidence>
<feature type="domain" description="B box-type" evidence="5">
    <location>
        <begin position="129"/>
        <end position="175"/>
    </location>
</feature>
<feature type="region of interest" description="Disordered" evidence="4">
    <location>
        <begin position="607"/>
        <end position="663"/>
    </location>
</feature>
<keyword evidence="7" id="KW-1185">Reference proteome</keyword>
<dbReference type="EMBL" id="OY882859">
    <property type="protein sequence ID" value="CAK6441934.1"/>
    <property type="molecule type" value="Genomic_DNA"/>
</dbReference>
<dbReference type="Pfam" id="PF22586">
    <property type="entry name" value="ANCHR-like_BBOX"/>
    <property type="match status" value="1"/>
</dbReference>
<dbReference type="Gene3D" id="4.10.640.40">
    <property type="entry name" value="Cytoplasmic polyadenylation element-binding protein, ZZ domain"/>
    <property type="match status" value="1"/>
</dbReference>
<feature type="region of interest" description="Disordered" evidence="4">
    <location>
        <begin position="461"/>
        <end position="481"/>
    </location>
</feature>
<keyword evidence="1 3" id="KW-0863">Zinc-finger</keyword>
<feature type="compositionally biased region" description="Polar residues" evidence="4">
    <location>
        <begin position="224"/>
        <end position="235"/>
    </location>
</feature>
<dbReference type="InterPro" id="IPR037688">
    <property type="entry name" value="ZBBX"/>
</dbReference>